<dbReference type="InterPro" id="IPR015422">
    <property type="entry name" value="PyrdxlP-dep_Trfase_small"/>
</dbReference>
<dbReference type="EMBL" id="DVFI01000034">
    <property type="protein sequence ID" value="HIQ62444.1"/>
    <property type="molecule type" value="Genomic_DNA"/>
</dbReference>
<name>A0A9D0YUR8_9FIRM</name>
<keyword evidence="11" id="KW-0718">Serine biosynthesis</keyword>
<proteinExistence type="inferred from homology"/>
<sequence length="192" mass="20881">PLVADMSSNILSEVYDITKFGVVYAGAQKNIGPAGLAVVIVRKDLLGHASKLCPKLMNWQVETDNGSMVNTPNTYGIYMAGLCFEWLKALGGVEAIEKINLEKAALLYDFLDESRLFQPTAQKAYRSRMNVTFVTGSAELDAQFVKEATAQGLVNLKGHRSVGGMRASIYNAMPVEGVKALVDFMKAFEAAH</sequence>
<comment type="similarity">
    <text evidence="4">Belongs to the class-V pyridoxal-phosphate-dependent aminotransferase family. SerC subfamily.</text>
</comment>
<comment type="pathway">
    <text evidence="3">Amino-acid biosynthesis; L-serine biosynthesis; L-serine from 3-phospho-D-glycerate: step 2/3.</text>
</comment>
<dbReference type="GO" id="GO:0004648">
    <property type="term" value="F:O-phospho-L-serine:2-oxoglutarate aminotransferase activity"/>
    <property type="evidence" value="ECO:0007669"/>
    <property type="project" value="UniProtKB-EC"/>
</dbReference>
<evidence type="ECO:0000259" key="16">
    <source>
        <dbReference type="Pfam" id="PF00266"/>
    </source>
</evidence>
<protein>
    <recommendedName>
        <fullName evidence="6">Phosphoserine aminotransferase</fullName>
        <ecNumber evidence="5">2.6.1.52</ecNumber>
    </recommendedName>
    <alternativeName>
        <fullName evidence="12">Phosphohydroxythreonine aminotransferase</fullName>
    </alternativeName>
</protein>
<evidence type="ECO:0000256" key="10">
    <source>
        <dbReference type="ARBA" id="ARBA00022898"/>
    </source>
</evidence>
<comment type="catalytic activity">
    <reaction evidence="14">
        <text>O-phospho-L-serine + 2-oxoglutarate = 3-phosphooxypyruvate + L-glutamate</text>
        <dbReference type="Rhea" id="RHEA:14329"/>
        <dbReference type="ChEBI" id="CHEBI:16810"/>
        <dbReference type="ChEBI" id="CHEBI:18110"/>
        <dbReference type="ChEBI" id="CHEBI:29985"/>
        <dbReference type="ChEBI" id="CHEBI:57524"/>
        <dbReference type="EC" id="2.6.1.52"/>
    </reaction>
</comment>
<evidence type="ECO:0000256" key="3">
    <source>
        <dbReference type="ARBA" id="ARBA00005099"/>
    </source>
</evidence>
<dbReference type="AlphaFoldDB" id="A0A9D0YUR8"/>
<keyword evidence="9 17" id="KW-0808">Transferase</keyword>
<dbReference type="PANTHER" id="PTHR43247">
    <property type="entry name" value="PHOSPHOSERINE AMINOTRANSFERASE"/>
    <property type="match status" value="1"/>
</dbReference>
<dbReference type="NCBIfam" id="NF003764">
    <property type="entry name" value="PRK05355.1"/>
    <property type="match status" value="1"/>
</dbReference>
<evidence type="ECO:0000256" key="14">
    <source>
        <dbReference type="ARBA" id="ARBA00049007"/>
    </source>
</evidence>
<comment type="catalytic activity">
    <reaction evidence="13">
        <text>4-(phosphooxy)-L-threonine + 2-oxoglutarate = (R)-3-hydroxy-2-oxo-4-phosphooxybutanoate + L-glutamate</text>
        <dbReference type="Rhea" id="RHEA:16573"/>
        <dbReference type="ChEBI" id="CHEBI:16810"/>
        <dbReference type="ChEBI" id="CHEBI:29985"/>
        <dbReference type="ChEBI" id="CHEBI:58452"/>
        <dbReference type="ChEBI" id="CHEBI:58538"/>
        <dbReference type="EC" id="2.6.1.52"/>
    </reaction>
</comment>
<dbReference type="InterPro" id="IPR015421">
    <property type="entry name" value="PyrdxlP-dep_Trfase_major"/>
</dbReference>
<comment type="caution">
    <text evidence="17">The sequence shown here is derived from an EMBL/GenBank/DDBJ whole genome shotgun (WGS) entry which is preliminary data.</text>
</comment>
<evidence type="ECO:0000313" key="18">
    <source>
        <dbReference type="Proteomes" id="UP000886819"/>
    </source>
</evidence>
<evidence type="ECO:0000256" key="1">
    <source>
        <dbReference type="ARBA" id="ARBA00001933"/>
    </source>
</evidence>
<accession>A0A9D0YUR8</accession>
<dbReference type="InterPro" id="IPR000192">
    <property type="entry name" value="Aminotrans_V_dom"/>
</dbReference>
<dbReference type="GO" id="GO:0005737">
    <property type="term" value="C:cytoplasm"/>
    <property type="evidence" value="ECO:0007669"/>
    <property type="project" value="TreeGrafter"/>
</dbReference>
<dbReference type="SUPFAM" id="SSF53383">
    <property type="entry name" value="PLP-dependent transferases"/>
    <property type="match status" value="1"/>
</dbReference>
<feature type="domain" description="Aminotransferase class V" evidence="16">
    <location>
        <begin position="2"/>
        <end position="181"/>
    </location>
</feature>
<dbReference type="InterPro" id="IPR022278">
    <property type="entry name" value="Pser_aminoTfrase"/>
</dbReference>
<feature type="non-terminal residue" evidence="17">
    <location>
        <position position="1"/>
    </location>
</feature>
<dbReference type="GO" id="GO:0006564">
    <property type="term" value="P:L-serine biosynthetic process"/>
    <property type="evidence" value="ECO:0007669"/>
    <property type="project" value="UniProtKB-KW"/>
</dbReference>
<dbReference type="Pfam" id="PF00266">
    <property type="entry name" value="Aminotran_5"/>
    <property type="match status" value="1"/>
</dbReference>
<evidence type="ECO:0000313" key="17">
    <source>
        <dbReference type="EMBL" id="HIQ62444.1"/>
    </source>
</evidence>
<keyword evidence="7 17" id="KW-0032">Aminotransferase</keyword>
<dbReference type="PANTHER" id="PTHR43247:SF1">
    <property type="entry name" value="PHOSPHOSERINE AMINOTRANSFERASE"/>
    <property type="match status" value="1"/>
</dbReference>
<organism evidence="17 18">
    <name type="scientific">Candidatus Avichristensenella intestinipullorum</name>
    <dbReference type="NCBI Taxonomy" id="2840693"/>
    <lineage>
        <taxon>Bacteria</taxon>
        <taxon>Bacillati</taxon>
        <taxon>Bacillota</taxon>
        <taxon>Clostridia</taxon>
        <taxon>Candidatus Avichristensenella</taxon>
    </lineage>
</organism>
<reference evidence="17" key="1">
    <citation type="submission" date="2020-10" db="EMBL/GenBank/DDBJ databases">
        <authorList>
            <person name="Gilroy R."/>
        </authorList>
    </citation>
    <scope>NUCLEOTIDE SEQUENCE</scope>
    <source>
        <strain evidence="17">ChiHile30-977</strain>
    </source>
</reference>
<reference evidence="17" key="2">
    <citation type="journal article" date="2021" name="PeerJ">
        <title>Extensive microbial diversity within the chicken gut microbiome revealed by metagenomics and culture.</title>
        <authorList>
            <person name="Gilroy R."/>
            <person name="Ravi A."/>
            <person name="Getino M."/>
            <person name="Pursley I."/>
            <person name="Horton D.L."/>
            <person name="Alikhan N.F."/>
            <person name="Baker D."/>
            <person name="Gharbi K."/>
            <person name="Hall N."/>
            <person name="Watson M."/>
            <person name="Adriaenssens E.M."/>
            <person name="Foster-Nyarko E."/>
            <person name="Jarju S."/>
            <person name="Secka A."/>
            <person name="Antonio M."/>
            <person name="Oren A."/>
            <person name="Chaudhuri R.R."/>
            <person name="La Ragione R."/>
            <person name="Hildebrand F."/>
            <person name="Pallen M.J."/>
        </authorList>
    </citation>
    <scope>NUCLEOTIDE SEQUENCE</scope>
    <source>
        <strain evidence="17">ChiHile30-977</strain>
    </source>
</reference>
<keyword evidence="8" id="KW-0028">Amino-acid biosynthesis</keyword>
<keyword evidence="10" id="KW-0663">Pyridoxal phosphate</keyword>
<evidence type="ECO:0000256" key="4">
    <source>
        <dbReference type="ARBA" id="ARBA00006904"/>
    </source>
</evidence>
<dbReference type="Gene3D" id="3.40.640.10">
    <property type="entry name" value="Type I PLP-dependent aspartate aminotransferase-like (Major domain)"/>
    <property type="match status" value="1"/>
</dbReference>
<evidence type="ECO:0000256" key="8">
    <source>
        <dbReference type="ARBA" id="ARBA00022605"/>
    </source>
</evidence>
<dbReference type="FunFam" id="3.90.1150.10:FF:000006">
    <property type="entry name" value="Phosphoserine aminotransferase"/>
    <property type="match status" value="1"/>
</dbReference>
<evidence type="ECO:0000256" key="6">
    <source>
        <dbReference type="ARBA" id="ARBA00021164"/>
    </source>
</evidence>
<dbReference type="Gene3D" id="3.90.1150.10">
    <property type="entry name" value="Aspartate Aminotransferase, domain 1"/>
    <property type="match status" value="1"/>
</dbReference>
<dbReference type="EC" id="2.6.1.52" evidence="5"/>
<evidence type="ECO:0000256" key="5">
    <source>
        <dbReference type="ARBA" id="ARBA00013030"/>
    </source>
</evidence>
<evidence type="ECO:0000256" key="2">
    <source>
        <dbReference type="ARBA" id="ARBA00003483"/>
    </source>
</evidence>
<dbReference type="PROSITE" id="PS00595">
    <property type="entry name" value="AA_TRANSFER_CLASS_5"/>
    <property type="match status" value="1"/>
</dbReference>
<dbReference type="Proteomes" id="UP000886819">
    <property type="component" value="Unassembled WGS sequence"/>
</dbReference>
<dbReference type="InterPro" id="IPR020578">
    <property type="entry name" value="Aminotrans_V_PyrdxlP_BS"/>
</dbReference>
<evidence type="ECO:0000256" key="15">
    <source>
        <dbReference type="RuleBase" id="RU004504"/>
    </source>
</evidence>
<dbReference type="InterPro" id="IPR015424">
    <property type="entry name" value="PyrdxlP-dep_Trfase"/>
</dbReference>
<comment type="cofactor">
    <cofactor evidence="1 15">
        <name>pyridoxal 5'-phosphate</name>
        <dbReference type="ChEBI" id="CHEBI:597326"/>
    </cofactor>
</comment>
<evidence type="ECO:0000256" key="9">
    <source>
        <dbReference type="ARBA" id="ARBA00022679"/>
    </source>
</evidence>
<dbReference type="GO" id="GO:0030170">
    <property type="term" value="F:pyridoxal phosphate binding"/>
    <property type="evidence" value="ECO:0007669"/>
    <property type="project" value="TreeGrafter"/>
</dbReference>
<gene>
    <name evidence="17" type="primary">serC</name>
    <name evidence="17" type="ORF">IAA66_02515</name>
</gene>
<comment type="function">
    <text evidence="2">Catalyzes the reversible conversion of 3-phosphohydroxypyruvate to phosphoserine and of 3-hydroxy-2-oxo-4-phosphonooxybutanoate to phosphohydroxythreonine.</text>
</comment>
<evidence type="ECO:0000256" key="11">
    <source>
        <dbReference type="ARBA" id="ARBA00023299"/>
    </source>
</evidence>
<evidence type="ECO:0000256" key="13">
    <source>
        <dbReference type="ARBA" id="ARBA00047630"/>
    </source>
</evidence>
<evidence type="ECO:0000256" key="7">
    <source>
        <dbReference type="ARBA" id="ARBA00022576"/>
    </source>
</evidence>
<evidence type="ECO:0000256" key="12">
    <source>
        <dbReference type="ARBA" id="ARBA00031421"/>
    </source>
</evidence>